<dbReference type="AlphaFoldDB" id="E8QY88"/>
<sequence length="326" mass="35993">MNPHPADSHLGWLASSSTTLASTPYHSSGNGHLTRPSLADRLTAVRTRLEELQTLAQRLARTLTDLGCDANPHHVLWCHALTRLAHGHGDLQGRLNAFERVRALEDWPPDEAHACVDRFEVDLDELEHQFAALEIQIARAAACEGADLASRGGTVVPSTREPLTIRPSEVNPGARLYAFILYDALRTASEWVEVAPAHEDWPPPPIAASSPVGHFFDQPDLLAEITQATRRCRSDDVLSLGPTPIPAGPVVSVSVVQACAGTPATVLMDDRRINLRNRDCPPVKIDLSVKKRESSGKRRNFHPIHFVEEFLEDMEKMDETETHPRL</sequence>
<reference key="1">
    <citation type="submission" date="2010-11" db="EMBL/GenBank/DDBJ databases">
        <title>The complete sequence of chromosome of Isophaera pallida ATCC 43644.</title>
        <authorList>
            <consortium name="US DOE Joint Genome Institute (JGI-PGF)"/>
            <person name="Lucas S."/>
            <person name="Copeland A."/>
            <person name="Lapidus A."/>
            <person name="Bruce D."/>
            <person name="Goodwin L."/>
            <person name="Pitluck S."/>
            <person name="Kyrpides N."/>
            <person name="Mavromatis K."/>
            <person name="Pagani I."/>
            <person name="Ivanova N."/>
            <person name="Saunders E."/>
            <person name="Brettin T."/>
            <person name="Detter J.C."/>
            <person name="Han C."/>
            <person name="Tapia R."/>
            <person name="Land M."/>
            <person name="Hauser L."/>
            <person name="Markowitz V."/>
            <person name="Cheng J.-F."/>
            <person name="Hugenholtz P."/>
            <person name="Woyke T."/>
            <person name="Wu D."/>
            <person name="Eisen J.A."/>
        </authorList>
    </citation>
    <scope>NUCLEOTIDE SEQUENCE</scope>
    <source>
        <strain>ATCC 43644</strain>
    </source>
</reference>
<dbReference type="EMBL" id="CP002353">
    <property type="protein sequence ID" value="ADV63083.1"/>
    <property type="molecule type" value="Genomic_DNA"/>
</dbReference>
<evidence type="ECO:0000256" key="1">
    <source>
        <dbReference type="SAM" id="Coils"/>
    </source>
</evidence>
<keyword evidence="3" id="KW-1185">Reference proteome</keyword>
<gene>
    <name evidence="2" type="ordered locus">Isop_2511</name>
</gene>
<keyword evidence="1" id="KW-0175">Coiled coil</keyword>
<feature type="coiled-coil region" evidence="1">
    <location>
        <begin position="116"/>
        <end position="143"/>
    </location>
</feature>
<name>E8QY88_ISOPI</name>
<protein>
    <submittedName>
        <fullName evidence="2">Uncharacterized protein</fullName>
    </submittedName>
</protein>
<dbReference type="RefSeq" id="WP_013565371.1">
    <property type="nucleotide sequence ID" value="NC_014962.1"/>
</dbReference>
<accession>E8QY88</accession>
<evidence type="ECO:0000313" key="2">
    <source>
        <dbReference type="EMBL" id="ADV63083.1"/>
    </source>
</evidence>
<dbReference type="HOGENOM" id="CLU_851999_0_0_0"/>
<dbReference type="Proteomes" id="UP000008631">
    <property type="component" value="Chromosome"/>
</dbReference>
<dbReference type="KEGG" id="ipa:Isop_2511"/>
<evidence type="ECO:0000313" key="3">
    <source>
        <dbReference type="Proteomes" id="UP000008631"/>
    </source>
</evidence>
<dbReference type="InParanoid" id="E8QY88"/>
<reference evidence="2 3" key="2">
    <citation type="journal article" date="2011" name="Stand. Genomic Sci.">
        <title>Complete genome sequence of Isosphaera pallida type strain (IS1B).</title>
        <authorList>
            <consortium name="US DOE Joint Genome Institute (JGI-PGF)"/>
            <person name="Goker M."/>
            <person name="Cleland D."/>
            <person name="Saunders E."/>
            <person name="Lapidus A."/>
            <person name="Nolan M."/>
            <person name="Lucas S."/>
            <person name="Hammon N."/>
            <person name="Deshpande S."/>
            <person name="Cheng J.F."/>
            <person name="Tapia R."/>
            <person name="Han C."/>
            <person name="Goodwin L."/>
            <person name="Pitluck S."/>
            <person name="Liolios K."/>
            <person name="Pagani I."/>
            <person name="Ivanova N."/>
            <person name="Mavromatis K."/>
            <person name="Pati A."/>
            <person name="Chen A."/>
            <person name="Palaniappan K."/>
            <person name="Land M."/>
            <person name="Hauser L."/>
            <person name="Chang Y.J."/>
            <person name="Jeffries C.D."/>
            <person name="Detter J.C."/>
            <person name="Beck B."/>
            <person name="Woyke T."/>
            <person name="Bristow J."/>
            <person name="Eisen J.A."/>
            <person name="Markowitz V."/>
            <person name="Hugenholtz P."/>
            <person name="Kyrpides N.C."/>
            <person name="Klenk H.P."/>
        </authorList>
    </citation>
    <scope>NUCLEOTIDE SEQUENCE [LARGE SCALE GENOMIC DNA]</scope>
    <source>
        <strain evidence="3">ATCC 43644 / DSM 9630 / IS1B</strain>
    </source>
</reference>
<organism evidence="2 3">
    <name type="scientific">Isosphaera pallida (strain ATCC 43644 / DSM 9630 / IS1B)</name>
    <dbReference type="NCBI Taxonomy" id="575540"/>
    <lineage>
        <taxon>Bacteria</taxon>
        <taxon>Pseudomonadati</taxon>
        <taxon>Planctomycetota</taxon>
        <taxon>Planctomycetia</taxon>
        <taxon>Isosphaerales</taxon>
        <taxon>Isosphaeraceae</taxon>
        <taxon>Isosphaera</taxon>
    </lineage>
</organism>
<proteinExistence type="predicted"/>